<comment type="caution">
    <text evidence="1">The sequence shown here is derived from an EMBL/GenBank/DDBJ whole genome shotgun (WGS) entry which is preliminary data.</text>
</comment>
<accession>A0A9D4CNM2</accession>
<organism evidence="1 2">
    <name type="scientific">Dreissena polymorpha</name>
    <name type="common">Zebra mussel</name>
    <name type="synonym">Mytilus polymorpha</name>
    <dbReference type="NCBI Taxonomy" id="45954"/>
    <lineage>
        <taxon>Eukaryota</taxon>
        <taxon>Metazoa</taxon>
        <taxon>Spiralia</taxon>
        <taxon>Lophotrochozoa</taxon>
        <taxon>Mollusca</taxon>
        <taxon>Bivalvia</taxon>
        <taxon>Autobranchia</taxon>
        <taxon>Heteroconchia</taxon>
        <taxon>Euheterodonta</taxon>
        <taxon>Imparidentia</taxon>
        <taxon>Neoheterodontei</taxon>
        <taxon>Myida</taxon>
        <taxon>Dreissenoidea</taxon>
        <taxon>Dreissenidae</taxon>
        <taxon>Dreissena</taxon>
    </lineage>
</organism>
<dbReference type="Proteomes" id="UP000828390">
    <property type="component" value="Unassembled WGS sequence"/>
</dbReference>
<evidence type="ECO:0000313" key="1">
    <source>
        <dbReference type="EMBL" id="KAH3728011.1"/>
    </source>
</evidence>
<name>A0A9D4CNM2_DREPO</name>
<sequence>MGYLPKNLKKALSQRLKCHLAILCLVPVPNLSINLKEDRNQAAFTFIKDNQRGMPNEKI</sequence>
<dbReference type="AlphaFoldDB" id="A0A9D4CNM2"/>
<evidence type="ECO:0000313" key="2">
    <source>
        <dbReference type="Proteomes" id="UP000828390"/>
    </source>
</evidence>
<protein>
    <submittedName>
        <fullName evidence="1">Uncharacterized protein</fullName>
    </submittedName>
</protein>
<proteinExistence type="predicted"/>
<gene>
    <name evidence="1" type="ORF">DPMN_053956</name>
</gene>
<dbReference type="EMBL" id="JAIWYP010000012">
    <property type="protein sequence ID" value="KAH3728011.1"/>
    <property type="molecule type" value="Genomic_DNA"/>
</dbReference>
<reference evidence="1" key="2">
    <citation type="submission" date="2020-11" db="EMBL/GenBank/DDBJ databases">
        <authorList>
            <person name="McCartney M.A."/>
            <person name="Auch B."/>
            <person name="Kono T."/>
            <person name="Mallez S."/>
            <person name="Becker A."/>
            <person name="Gohl D.M."/>
            <person name="Silverstein K.A.T."/>
            <person name="Koren S."/>
            <person name="Bechman K.B."/>
            <person name="Herman A."/>
            <person name="Abrahante J.E."/>
            <person name="Garbe J."/>
        </authorList>
    </citation>
    <scope>NUCLEOTIDE SEQUENCE</scope>
    <source>
        <strain evidence="1">Duluth1</strain>
        <tissue evidence="1">Whole animal</tissue>
    </source>
</reference>
<reference evidence="1" key="1">
    <citation type="journal article" date="2019" name="bioRxiv">
        <title>The Genome of the Zebra Mussel, Dreissena polymorpha: A Resource for Invasive Species Research.</title>
        <authorList>
            <person name="McCartney M.A."/>
            <person name="Auch B."/>
            <person name="Kono T."/>
            <person name="Mallez S."/>
            <person name="Zhang Y."/>
            <person name="Obille A."/>
            <person name="Becker A."/>
            <person name="Abrahante J.E."/>
            <person name="Garbe J."/>
            <person name="Badalamenti J.P."/>
            <person name="Herman A."/>
            <person name="Mangelson H."/>
            <person name="Liachko I."/>
            <person name="Sullivan S."/>
            <person name="Sone E.D."/>
            <person name="Koren S."/>
            <person name="Silverstein K.A.T."/>
            <person name="Beckman K.B."/>
            <person name="Gohl D.M."/>
        </authorList>
    </citation>
    <scope>NUCLEOTIDE SEQUENCE</scope>
    <source>
        <strain evidence="1">Duluth1</strain>
        <tissue evidence="1">Whole animal</tissue>
    </source>
</reference>
<keyword evidence="2" id="KW-1185">Reference proteome</keyword>